<comment type="caution">
    <text evidence="1">The sequence shown here is derived from an EMBL/GenBank/DDBJ whole genome shotgun (WGS) entry which is preliminary data.</text>
</comment>
<dbReference type="KEGG" id="pchm:VFPPC_13287"/>
<dbReference type="RefSeq" id="XP_018146508.1">
    <property type="nucleotide sequence ID" value="XM_018291064.1"/>
</dbReference>
<dbReference type="EMBL" id="LSBJ02000002">
    <property type="protein sequence ID" value="OAQ69971.1"/>
    <property type="molecule type" value="Genomic_DNA"/>
</dbReference>
<proteinExistence type="predicted"/>
<dbReference type="OrthoDB" id="5240423at2759"/>
<sequence>MKAFTALRSSIHLITDNGRIPSEIRRCLELVQTCHRDLQHLIDLRNEHLEFLETAPQSILARVNQVIDAANHGLVEVRCIVEKYRPKEHMGMKTPLHNQMEWMMGSSAKFRSQEAVIIRHNAAVLAELNYLRQITMWKLAAVTEDAVVVSNLRESSVKSGNSHQAGDCLSSNPHIPTKITPSSTFSMPRKPSGNVTKYCDLPEPIGPTLSLEYCDLPEPVFPNALPESTFISNNIPGSLKRTSSTIVKKSHDNASSCNVVLSPATDHGLSILFDQ</sequence>
<dbReference type="AlphaFoldDB" id="A0A179FXZ0"/>
<accession>A0A179FXZ0</accession>
<dbReference type="Proteomes" id="UP000078397">
    <property type="component" value="Unassembled WGS sequence"/>
</dbReference>
<evidence type="ECO:0000313" key="1">
    <source>
        <dbReference type="EMBL" id="OAQ69971.1"/>
    </source>
</evidence>
<reference evidence="1 2" key="1">
    <citation type="journal article" date="2016" name="PLoS Pathog.">
        <title>Biosynthesis of antibiotic leucinostatins in bio-control fungus Purpureocillium lilacinum and their inhibition on phytophthora revealed by genome mining.</title>
        <authorList>
            <person name="Wang G."/>
            <person name="Liu Z."/>
            <person name="Lin R."/>
            <person name="Li E."/>
            <person name="Mao Z."/>
            <person name="Ling J."/>
            <person name="Yang Y."/>
            <person name="Yin W.B."/>
            <person name="Xie B."/>
        </authorList>
    </citation>
    <scope>NUCLEOTIDE SEQUENCE [LARGE SCALE GENOMIC DNA]</scope>
    <source>
        <strain evidence="1">170</strain>
    </source>
</reference>
<gene>
    <name evidence="1" type="ORF">VFPPC_13287</name>
</gene>
<protein>
    <submittedName>
        <fullName evidence="1">Uncharacterized protein</fullName>
    </submittedName>
</protein>
<organism evidence="1 2">
    <name type="scientific">Pochonia chlamydosporia 170</name>
    <dbReference type="NCBI Taxonomy" id="1380566"/>
    <lineage>
        <taxon>Eukaryota</taxon>
        <taxon>Fungi</taxon>
        <taxon>Dikarya</taxon>
        <taxon>Ascomycota</taxon>
        <taxon>Pezizomycotina</taxon>
        <taxon>Sordariomycetes</taxon>
        <taxon>Hypocreomycetidae</taxon>
        <taxon>Hypocreales</taxon>
        <taxon>Clavicipitaceae</taxon>
        <taxon>Pochonia</taxon>
    </lineage>
</organism>
<keyword evidence="2" id="KW-1185">Reference proteome</keyword>
<dbReference type="GeneID" id="28855058"/>
<evidence type="ECO:0000313" key="2">
    <source>
        <dbReference type="Proteomes" id="UP000078397"/>
    </source>
</evidence>
<name>A0A179FXZ0_METCM</name>